<proteinExistence type="predicted"/>
<dbReference type="Pfam" id="PF04854">
    <property type="entry name" value="DUF624"/>
    <property type="match status" value="1"/>
</dbReference>
<accession>A0ABV9MYN5</accession>
<name>A0ABV9MYN5_9ENTE</name>
<feature type="transmembrane region" description="Helical" evidence="1">
    <location>
        <begin position="106"/>
        <end position="127"/>
    </location>
</feature>
<feature type="transmembrane region" description="Helical" evidence="1">
    <location>
        <begin position="148"/>
        <end position="171"/>
    </location>
</feature>
<feature type="transmembrane region" description="Helical" evidence="1">
    <location>
        <begin position="177"/>
        <end position="196"/>
    </location>
</feature>
<evidence type="ECO:0000313" key="2">
    <source>
        <dbReference type="EMBL" id="MFC4720219.1"/>
    </source>
</evidence>
<dbReference type="InterPro" id="IPR006938">
    <property type="entry name" value="DUF624"/>
</dbReference>
<protein>
    <submittedName>
        <fullName evidence="2">YesL family protein</fullName>
    </submittedName>
</protein>
<keyword evidence="3" id="KW-1185">Reference proteome</keyword>
<comment type="caution">
    <text evidence="2">The sequence shown here is derived from an EMBL/GenBank/DDBJ whole genome shotgun (WGS) entry which is preliminary data.</text>
</comment>
<gene>
    <name evidence="2" type="ORF">ACFO5I_10845</name>
</gene>
<keyword evidence="1" id="KW-1133">Transmembrane helix</keyword>
<evidence type="ECO:0000313" key="3">
    <source>
        <dbReference type="Proteomes" id="UP001595969"/>
    </source>
</evidence>
<reference evidence="3" key="1">
    <citation type="journal article" date="2019" name="Int. J. Syst. Evol. Microbiol.">
        <title>The Global Catalogue of Microorganisms (GCM) 10K type strain sequencing project: providing services to taxonomists for standard genome sequencing and annotation.</title>
        <authorList>
            <consortium name="The Broad Institute Genomics Platform"/>
            <consortium name="The Broad Institute Genome Sequencing Center for Infectious Disease"/>
            <person name="Wu L."/>
            <person name="Ma J."/>
        </authorList>
    </citation>
    <scope>NUCLEOTIDE SEQUENCE [LARGE SCALE GENOMIC DNA]</scope>
    <source>
        <strain evidence="3">CGMCC 1.19032</strain>
    </source>
</reference>
<feature type="transmembrane region" description="Helical" evidence="1">
    <location>
        <begin position="75"/>
        <end position="94"/>
    </location>
</feature>
<dbReference type="RefSeq" id="WP_204653000.1">
    <property type="nucleotide sequence ID" value="NZ_JAFBFD010000004.1"/>
</dbReference>
<keyword evidence="1" id="KW-0812">Transmembrane</keyword>
<organism evidence="2 3">
    <name type="scientific">Enterococcus lemanii</name>
    <dbReference type="NCBI Taxonomy" id="1159752"/>
    <lineage>
        <taxon>Bacteria</taxon>
        <taxon>Bacillati</taxon>
        <taxon>Bacillota</taxon>
        <taxon>Bacilli</taxon>
        <taxon>Lactobacillales</taxon>
        <taxon>Enterococcaceae</taxon>
        <taxon>Enterococcus</taxon>
    </lineage>
</organism>
<evidence type="ECO:0000256" key="1">
    <source>
        <dbReference type="SAM" id="Phobius"/>
    </source>
</evidence>
<dbReference type="EMBL" id="JBHSGS010000061">
    <property type="protein sequence ID" value="MFC4720219.1"/>
    <property type="molecule type" value="Genomic_DNA"/>
</dbReference>
<keyword evidence="1" id="KW-0472">Membrane</keyword>
<feature type="transmembrane region" description="Helical" evidence="1">
    <location>
        <begin position="20"/>
        <end position="47"/>
    </location>
</feature>
<sequence length="211" mass="23977">MKFFDLNSPAAKFLTHIADLMLVNLLFLAFSLPIVTFGASLTALNFVTLQIVENKQPAILASFIKSFKQNLKQATILWGGVFSMGAVFFAWHIVIENMVVANLASFLRLIFYVAFFLFSMMIVYLFYLQAKFENTIQATLKTAFLMAIRHFFTTLLALLLIGCTFIIIFFYPKLTGYGLLFILGGFAFVSFVLSILMNQVFKQYIKEEAVQ</sequence>
<dbReference type="Proteomes" id="UP001595969">
    <property type="component" value="Unassembled WGS sequence"/>
</dbReference>